<dbReference type="SUPFAM" id="SSF160631">
    <property type="entry name" value="SMI1/KNR4-like"/>
    <property type="match status" value="1"/>
</dbReference>
<dbReference type="Gene3D" id="3.40.1580.10">
    <property type="entry name" value="SMI1/KNR4-like"/>
    <property type="match status" value="1"/>
</dbReference>
<evidence type="ECO:0000313" key="3">
    <source>
        <dbReference type="Proteomes" id="UP000632273"/>
    </source>
</evidence>
<dbReference type="SMART" id="SM00860">
    <property type="entry name" value="SMI1_KNR4"/>
    <property type="match status" value="1"/>
</dbReference>
<sequence>MLETKIIVNWPDLLKQISQEVLSDPEFIDGNASNILRNKYRQSGWLGEPGATEQEILNLEQRLGVKLPSSYREFLLTANGFGPIDYFTYWLRSCTKVDWLVNTDKDLVELWESDVETIPSVPDEEYFRYDDSQIDGQVRGEYFRGCLMISDWGDAGFLALNPAVQHDGEWEAWHFANWMPGANRYRSFAELMQEALSSYRELKQEESESDESEK</sequence>
<evidence type="ECO:0000313" key="2">
    <source>
        <dbReference type="EMBL" id="GGE95093.1"/>
    </source>
</evidence>
<dbReference type="InterPro" id="IPR037883">
    <property type="entry name" value="Knr4/Smi1-like_sf"/>
</dbReference>
<dbReference type="EMBL" id="BMHT01000001">
    <property type="protein sequence ID" value="GGE95093.1"/>
    <property type="molecule type" value="Genomic_DNA"/>
</dbReference>
<dbReference type="InterPro" id="IPR018958">
    <property type="entry name" value="Knr4/Smi1-like_dom"/>
</dbReference>
<dbReference type="Proteomes" id="UP000632273">
    <property type="component" value="Unassembled WGS sequence"/>
</dbReference>
<reference evidence="3" key="1">
    <citation type="journal article" date="2019" name="Int. J. Syst. Evol. Microbiol.">
        <title>The Global Catalogue of Microorganisms (GCM) 10K type strain sequencing project: providing services to taxonomists for standard genome sequencing and annotation.</title>
        <authorList>
            <consortium name="The Broad Institute Genomics Platform"/>
            <consortium name="The Broad Institute Genome Sequencing Center for Infectious Disease"/>
            <person name="Wu L."/>
            <person name="Ma J."/>
        </authorList>
    </citation>
    <scope>NUCLEOTIDE SEQUENCE [LARGE SCALE GENOMIC DNA]</scope>
    <source>
        <strain evidence="3">CGMCC 1.15197</strain>
    </source>
</reference>
<comment type="caution">
    <text evidence="2">The sequence shown here is derived from an EMBL/GenBank/DDBJ whole genome shotgun (WGS) entry which is preliminary data.</text>
</comment>
<name>A0ABQ1THB7_9BACT</name>
<proteinExistence type="predicted"/>
<accession>A0ABQ1THB7</accession>
<protein>
    <recommendedName>
        <fullName evidence="1">Knr4/Smi1-like domain-containing protein</fullName>
    </recommendedName>
</protein>
<dbReference type="Pfam" id="PF09346">
    <property type="entry name" value="SMI1_KNR4"/>
    <property type="match status" value="1"/>
</dbReference>
<feature type="domain" description="Knr4/Smi1-like" evidence="1">
    <location>
        <begin position="50"/>
        <end position="194"/>
    </location>
</feature>
<gene>
    <name evidence="2" type="ORF">GCM10011383_02250</name>
</gene>
<keyword evidence="3" id="KW-1185">Reference proteome</keyword>
<organism evidence="2 3">
    <name type="scientific">Hymenobacter cavernae</name>
    <dbReference type="NCBI Taxonomy" id="2044852"/>
    <lineage>
        <taxon>Bacteria</taxon>
        <taxon>Pseudomonadati</taxon>
        <taxon>Bacteroidota</taxon>
        <taxon>Cytophagia</taxon>
        <taxon>Cytophagales</taxon>
        <taxon>Hymenobacteraceae</taxon>
        <taxon>Hymenobacter</taxon>
    </lineage>
</organism>
<evidence type="ECO:0000259" key="1">
    <source>
        <dbReference type="SMART" id="SM00860"/>
    </source>
</evidence>